<sequence>MLERNIYPGIVPPLLVLIGFFYGLFSKRVGKPTPTTRRGSRGGLATIIFYAVVLVISFVLALGPSLTRVFPLYKLCYEYVPYYNFSRTPGRTMTFAFLSISILAAFGAKC</sequence>
<organism evidence="2">
    <name type="scientific">marine sediment metagenome</name>
    <dbReference type="NCBI Taxonomy" id="412755"/>
    <lineage>
        <taxon>unclassified sequences</taxon>
        <taxon>metagenomes</taxon>
        <taxon>ecological metagenomes</taxon>
    </lineage>
</organism>
<feature type="transmembrane region" description="Helical" evidence="1">
    <location>
        <begin position="90"/>
        <end position="108"/>
    </location>
</feature>
<accession>X0U9Y5</accession>
<evidence type="ECO:0000256" key="1">
    <source>
        <dbReference type="SAM" id="Phobius"/>
    </source>
</evidence>
<gene>
    <name evidence="2" type="ORF">S01H1_38100</name>
</gene>
<evidence type="ECO:0000313" key="2">
    <source>
        <dbReference type="EMBL" id="GAG02355.1"/>
    </source>
</evidence>
<name>X0U9Y5_9ZZZZ</name>
<feature type="transmembrane region" description="Helical" evidence="1">
    <location>
        <begin position="47"/>
        <end position="70"/>
    </location>
</feature>
<proteinExistence type="predicted"/>
<feature type="transmembrane region" description="Helical" evidence="1">
    <location>
        <begin position="6"/>
        <end position="26"/>
    </location>
</feature>
<dbReference type="EMBL" id="BARS01023960">
    <property type="protein sequence ID" value="GAG02355.1"/>
    <property type="molecule type" value="Genomic_DNA"/>
</dbReference>
<protein>
    <submittedName>
        <fullName evidence="2">Uncharacterized protein</fullName>
    </submittedName>
</protein>
<dbReference type="AlphaFoldDB" id="X0U9Y5"/>
<keyword evidence="1" id="KW-0472">Membrane</keyword>
<keyword evidence="1" id="KW-1133">Transmembrane helix</keyword>
<keyword evidence="1" id="KW-0812">Transmembrane</keyword>
<reference evidence="2" key="1">
    <citation type="journal article" date="2014" name="Front. Microbiol.">
        <title>High frequency of phylogenetically diverse reductive dehalogenase-homologous genes in deep subseafloor sedimentary metagenomes.</title>
        <authorList>
            <person name="Kawai M."/>
            <person name="Futagami T."/>
            <person name="Toyoda A."/>
            <person name="Takaki Y."/>
            <person name="Nishi S."/>
            <person name="Hori S."/>
            <person name="Arai W."/>
            <person name="Tsubouchi T."/>
            <person name="Morono Y."/>
            <person name="Uchiyama I."/>
            <person name="Ito T."/>
            <person name="Fujiyama A."/>
            <person name="Inagaki F."/>
            <person name="Takami H."/>
        </authorList>
    </citation>
    <scope>NUCLEOTIDE SEQUENCE</scope>
    <source>
        <strain evidence="2">Expedition CK06-06</strain>
    </source>
</reference>
<comment type="caution">
    <text evidence="2">The sequence shown here is derived from an EMBL/GenBank/DDBJ whole genome shotgun (WGS) entry which is preliminary data.</text>
</comment>
<feature type="non-terminal residue" evidence="2">
    <location>
        <position position="110"/>
    </location>
</feature>